<dbReference type="PANTHER" id="PTHR23073">
    <property type="entry name" value="26S PROTEASOME REGULATORY SUBUNIT"/>
    <property type="match status" value="1"/>
</dbReference>
<dbReference type="CDD" id="cd19481">
    <property type="entry name" value="RecA-like_protease"/>
    <property type="match status" value="1"/>
</dbReference>
<reference evidence="6" key="2">
    <citation type="journal article" date="2021" name="PeerJ">
        <title>Extensive microbial diversity within the chicken gut microbiome revealed by metagenomics and culture.</title>
        <authorList>
            <person name="Gilroy R."/>
            <person name="Ravi A."/>
            <person name="Getino M."/>
            <person name="Pursley I."/>
            <person name="Horton D.L."/>
            <person name="Alikhan N.F."/>
            <person name="Baker D."/>
            <person name="Gharbi K."/>
            <person name="Hall N."/>
            <person name="Watson M."/>
            <person name="Adriaenssens E.M."/>
            <person name="Foster-Nyarko E."/>
            <person name="Jarju S."/>
            <person name="Secka A."/>
            <person name="Antonio M."/>
            <person name="Oren A."/>
            <person name="Chaudhuri R.R."/>
            <person name="La Ragione R."/>
            <person name="Hildebrand F."/>
            <person name="Pallen M.J."/>
        </authorList>
    </citation>
    <scope>NUCLEOTIDE SEQUENCE</scope>
    <source>
        <strain evidence="6">ChiBcec6-7307</strain>
    </source>
</reference>
<feature type="region of interest" description="Disordered" evidence="4">
    <location>
        <begin position="103"/>
        <end position="129"/>
    </location>
</feature>
<proteinExistence type="inferred from homology"/>
<organism evidence="6 7">
    <name type="scientific">Candidatus Merdiplasma excrementigallinarum</name>
    <dbReference type="NCBI Taxonomy" id="2840864"/>
    <lineage>
        <taxon>Bacteria</taxon>
        <taxon>Bacillati</taxon>
        <taxon>Bacillota</taxon>
        <taxon>Clostridia</taxon>
        <taxon>Lachnospirales</taxon>
        <taxon>Lachnospiraceae</taxon>
        <taxon>Lachnospiraceae incertae sedis</taxon>
        <taxon>Candidatus Merdiplasma</taxon>
    </lineage>
</organism>
<gene>
    <name evidence="6" type="ORF">IAC80_05865</name>
</gene>
<evidence type="ECO:0000259" key="5">
    <source>
        <dbReference type="SMART" id="SM00382"/>
    </source>
</evidence>
<evidence type="ECO:0000256" key="2">
    <source>
        <dbReference type="ARBA" id="ARBA00022741"/>
    </source>
</evidence>
<dbReference type="AlphaFoldDB" id="A0A9D1NYL7"/>
<dbReference type="InterPro" id="IPR050221">
    <property type="entry name" value="26S_Proteasome_ATPase"/>
</dbReference>
<dbReference type="Proteomes" id="UP000886889">
    <property type="component" value="Unassembled WGS sequence"/>
</dbReference>
<name>A0A9D1NYL7_9FIRM</name>
<dbReference type="Gene3D" id="1.10.8.60">
    <property type="match status" value="1"/>
</dbReference>
<dbReference type="Pfam" id="PF00004">
    <property type="entry name" value="AAA"/>
    <property type="match status" value="1"/>
</dbReference>
<protein>
    <submittedName>
        <fullName evidence="6">ATP-binding protein</fullName>
    </submittedName>
</protein>
<keyword evidence="2" id="KW-0547">Nucleotide-binding</keyword>
<evidence type="ECO:0000256" key="1">
    <source>
        <dbReference type="ARBA" id="ARBA00006914"/>
    </source>
</evidence>
<dbReference type="InterPro" id="IPR003959">
    <property type="entry name" value="ATPase_AAA_core"/>
</dbReference>
<comment type="caution">
    <text evidence="6">The sequence shown here is derived from an EMBL/GenBank/DDBJ whole genome shotgun (WGS) entry which is preliminary data.</text>
</comment>
<dbReference type="SMART" id="SM00382">
    <property type="entry name" value="AAA"/>
    <property type="match status" value="1"/>
</dbReference>
<dbReference type="InterPro" id="IPR027417">
    <property type="entry name" value="P-loop_NTPase"/>
</dbReference>
<dbReference type="EMBL" id="DVOS01000050">
    <property type="protein sequence ID" value="HIV23448.1"/>
    <property type="molecule type" value="Genomic_DNA"/>
</dbReference>
<dbReference type="GO" id="GO:0016887">
    <property type="term" value="F:ATP hydrolysis activity"/>
    <property type="evidence" value="ECO:0007669"/>
    <property type="project" value="InterPro"/>
</dbReference>
<evidence type="ECO:0000313" key="7">
    <source>
        <dbReference type="Proteomes" id="UP000886889"/>
    </source>
</evidence>
<evidence type="ECO:0000313" key="6">
    <source>
        <dbReference type="EMBL" id="HIV23448.1"/>
    </source>
</evidence>
<dbReference type="Gene3D" id="3.40.50.300">
    <property type="entry name" value="P-loop containing nucleotide triphosphate hydrolases"/>
    <property type="match status" value="1"/>
</dbReference>
<accession>A0A9D1NYL7</accession>
<comment type="similarity">
    <text evidence="1">Belongs to the AAA ATPase family.</text>
</comment>
<sequence length="442" mass="49716">MKGYLLFSCFGEERLDKKRREGILRVVREEFERACGIRNLEIETGNCRASRYDLVFALDEYPRLPNVLQKIGSFRKNTALRLFDVIPAEWGYRGNLHTCRLEDIRRPPADETKEEPSPEEKPEEEGGLPSDFTEYREIAKQFEAQDPRFTFERLVLSDEVRSQLDASIAILENREKLFEQWGLKAIMSPSVLLNLYGSSGTGKTMAAEAIAHRLGKKIIRASYADIESKFHGEGPKRLKGIFLAARQQDAVLFIDEADSMLSARLGNVTQGSEQAINSMRSQLLISLENHDGIVIFATNLIENYDKAFLTRLVCVEMKRPDQEAREKIWYNHLYSVGEVKLHIPLEPDVDIARLAAFDFCGRDIRNAVKQACINAVLAGRDTVCQQDLLDACMQTEKGLQDLEAASGRGGVRIREATAEEKSRILSQAAELAAAQGENAAGK</sequence>
<dbReference type="SUPFAM" id="SSF52540">
    <property type="entry name" value="P-loop containing nucleoside triphosphate hydrolases"/>
    <property type="match status" value="1"/>
</dbReference>
<evidence type="ECO:0000256" key="3">
    <source>
        <dbReference type="ARBA" id="ARBA00022840"/>
    </source>
</evidence>
<evidence type="ECO:0000256" key="4">
    <source>
        <dbReference type="SAM" id="MobiDB-lite"/>
    </source>
</evidence>
<keyword evidence="3 6" id="KW-0067">ATP-binding</keyword>
<reference evidence="6" key="1">
    <citation type="submission" date="2020-10" db="EMBL/GenBank/DDBJ databases">
        <authorList>
            <person name="Gilroy R."/>
        </authorList>
    </citation>
    <scope>NUCLEOTIDE SEQUENCE</scope>
    <source>
        <strain evidence="6">ChiBcec6-7307</strain>
    </source>
</reference>
<feature type="compositionally biased region" description="Basic and acidic residues" evidence="4">
    <location>
        <begin position="103"/>
        <end position="120"/>
    </location>
</feature>
<dbReference type="InterPro" id="IPR003593">
    <property type="entry name" value="AAA+_ATPase"/>
</dbReference>
<feature type="domain" description="AAA+ ATPase" evidence="5">
    <location>
        <begin position="189"/>
        <end position="323"/>
    </location>
</feature>
<dbReference type="GO" id="GO:0005524">
    <property type="term" value="F:ATP binding"/>
    <property type="evidence" value="ECO:0007669"/>
    <property type="project" value="UniProtKB-KW"/>
</dbReference>